<proteinExistence type="predicted"/>
<name>A0ABP9ACV7_9SPHI</name>
<reference evidence="2" key="1">
    <citation type="journal article" date="2019" name="Int. J. Syst. Evol. Microbiol.">
        <title>The Global Catalogue of Microorganisms (GCM) 10K type strain sequencing project: providing services to taxonomists for standard genome sequencing and annotation.</title>
        <authorList>
            <consortium name="The Broad Institute Genomics Platform"/>
            <consortium name="The Broad Institute Genome Sequencing Center for Infectious Disease"/>
            <person name="Wu L."/>
            <person name="Ma J."/>
        </authorList>
    </citation>
    <scope>NUCLEOTIDE SEQUENCE [LARGE SCALE GENOMIC DNA]</scope>
    <source>
        <strain evidence="2">JCM 18200</strain>
    </source>
</reference>
<protein>
    <recommendedName>
        <fullName evidence="3">Capsid protein</fullName>
    </recommendedName>
</protein>
<gene>
    <name evidence="1" type="ORF">GCM10023231_01200</name>
</gene>
<dbReference type="EMBL" id="BAABIQ010000001">
    <property type="protein sequence ID" value="GAA4778403.1"/>
    <property type="molecule type" value="Genomic_DNA"/>
</dbReference>
<evidence type="ECO:0008006" key="3">
    <source>
        <dbReference type="Google" id="ProtNLM"/>
    </source>
</evidence>
<sequence>MATYAQGVNGAFRGKAGSVVGSNWRSIGYLRGLARFKSKSNSPKQAAQRARFGMAVSFLRPMKNVLNLGFRDKKSNKSTGYNQGMQRFMKNAIIGEYPDLQINYSGIEVSSGGLGKLLGLSASSNTPNTVSMSWMDNSLLSGDTHGDDEVIVLLYDETEDTFATFKNVLRQDEAAELELPALFSGHTIHVYAFAMDRDGLDASNSQYAGEITLA</sequence>
<evidence type="ECO:0000313" key="2">
    <source>
        <dbReference type="Proteomes" id="UP001501411"/>
    </source>
</evidence>
<keyword evidence="2" id="KW-1185">Reference proteome</keyword>
<dbReference type="Proteomes" id="UP001501411">
    <property type="component" value="Unassembled WGS sequence"/>
</dbReference>
<accession>A0ABP9ACV7</accession>
<dbReference type="InterPro" id="IPR046233">
    <property type="entry name" value="DUF6266"/>
</dbReference>
<dbReference type="Pfam" id="PF19781">
    <property type="entry name" value="DUF6266"/>
    <property type="match status" value="1"/>
</dbReference>
<organism evidence="1 2">
    <name type="scientific">Olivibacter ginsenosidimutans</name>
    <dbReference type="NCBI Taxonomy" id="1176537"/>
    <lineage>
        <taxon>Bacteria</taxon>
        <taxon>Pseudomonadati</taxon>
        <taxon>Bacteroidota</taxon>
        <taxon>Sphingobacteriia</taxon>
        <taxon>Sphingobacteriales</taxon>
        <taxon>Sphingobacteriaceae</taxon>
        <taxon>Olivibacter</taxon>
    </lineage>
</organism>
<evidence type="ECO:0000313" key="1">
    <source>
        <dbReference type="EMBL" id="GAA4778403.1"/>
    </source>
</evidence>
<comment type="caution">
    <text evidence="1">The sequence shown here is derived from an EMBL/GenBank/DDBJ whole genome shotgun (WGS) entry which is preliminary data.</text>
</comment>